<evidence type="ECO:0000313" key="2">
    <source>
        <dbReference type="Proteomes" id="UP000499080"/>
    </source>
</evidence>
<gene>
    <name evidence="1" type="ORF">AVEN_89227_1</name>
</gene>
<dbReference type="EMBL" id="BGPR01005287">
    <property type="protein sequence ID" value="GBN08718.1"/>
    <property type="molecule type" value="Genomic_DNA"/>
</dbReference>
<dbReference type="AlphaFoldDB" id="A0A4Y2L283"/>
<organism evidence="1 2">
    <name type="scientific">Araneus ventricosus</name>
    <name type="common">Orbweaver spider</name>
    <name type="synonym">Epeira ventricosa</name>
    <dbReference type="NCBI Taxonomy" id="182803"/>
    <lineage>
        <taxon>Eukaryota</taxon>
        <taxon>Metazoa</taxon>
        <taxon>Ecdysozoa</taxon>
        <taxon>Arthropoda</taxon>
        <taxon>Chelicerata</taxon>
        <taxon>Arachnida</taxon>
        <taxon>Araneae</taxon>
        <taxon>Araneomorphae</taxon>
        <taxon>Entelegynae</taxon>
        <taxon>Araneoidea</taxon>
        <taxon>Araneidae</taxon>
        <taxon>Araneus</taxon>
    </lineage>
</organism>
<proteinExistence type="predicted"/>
<dbReference type="Proteomes" id="UP000499080">
    <property type="component" value="Unassembled WGS sequence"/>
</dbReference>
<reference evidence="1 2" key="1">
    <citation type="journal article" date="2019" name="Sci. Rep.">
        <title>Orb-weaving spider Araneus ventricosus genome elucidates the spidroin gene catalogue.</title>
        <authorList>
            <person name="Kono N."/>
            <person name="Nakamura H."/>
            <person name="Ohtoshi R."/>
            <person name="Moran D.A.P."/>
            <person name="Shinohara A."/>
            <person name="Yoshida Y."/>
            <person name="Fujiwara M."/>
            <person name="Mori M."/>
            <person name="Tomita M."/>
            <person name="Arakawa K."/>
        </authorList>
    </citation>
    <scope>NUCLEOTIDE SEQUENCE [LARGE SCALE GENOMIC DNA]</scope>
</reference>
<accession>A0A4Y2L283</accession>
<evidence type="ECO:0000313" key="1">
    <source>
        <dbReference type="EMBL" id="GBN08718.1"/>
    </source>
</evidence>
<name>A0A4Y2L283_ARAVE</name>
<sequence>MLECYRTTCSLLKKIRRKLHYAMNTTHQGREHAPILLRRKMLFLYRQKTGIFLGNGYHRYPGLKAVLSYASVKCLPRNYWYSLRSEAPKEFSSHYLSMRCAFNATFRSSTGAIDLGRHWTAFLLMYL</sequence>
<comment type="caution">
    <text evidence="1">The sequence shown here is derived from an EMBL/GenBank/DDBJ whole genome shotgun (WGS) entry which is preliminary data.</text>
</comment>
<protein>
    <submittedName>
        <fullName evidence="1">Uncharacterized protein</fullName>
    </submittedName>
</protein>
<keyword evidence="2" id="KW-1185">Reference proteome</keyword>